<dbReference type="Pfam" id="PF04851">
    <property type="entry name" value="ResIII"/>
    <property type="match status" value="1"/>
</dbReference>
<sequence length="1196" mass="129485">TIAKIGKLGRALCTGSLHWHTSRPIRQLPALSAIGGNREAQSETDTSSREARRAEDFVQALGGMAREVLGAAVGLPQWRRLEWAAALQLGAVPVGELPPWQLEQQSLSGRDVGVDLVSLDGKLVVQCKRRQHGTVATALVQHFVATAVEVYNASRLVLVLSGTASLTADGARLLKEAGGEVLVLSDCEIDQLIAGRSDPDEVNDENTVNGDAVARPLLRQCQIDCLKACAQGARVIEMACGSGKTQVMRELADKCLGEGQGPVLVLVPSRVLLMQLGQLFPEFCLVGTGHNDRIDWTAPGYVAVYDSAHLLSNLSFAELYVDEAHHPLPKGCPEAAAMYLFSATHSEQVDFRYALDRAIEDGVLSDYDITVPIVGLLTHLADLAMILRRGAGRYRRVLAYCNTVQEAKRFQEEAKKAGLVAWHINGDSPDRARQRVLQEFSGPLQGPLHVLVTVQVLGEGVNIGNADTCIFVEPRRSYVAILQAMGRVLRRHPDKPLAHVILPAVPETYLQGGGGGSPVAVPVAGLGSKTRSSSSSSSASIAGKSGRQLPNIETIFGQETVETTLGRSQDVTSAVGIPRRQRSTTPEAITGPQAVSTVSSVIPCSVAPASGARSTGSTTSSQIVDDSSTVQIASSISKKAGHVGKNGSSKAGASSSPGRDNAEHGTWPGITLHSAPALAVKESVSQNASELDEVTGGAFSKLAFSSIEGADPELLSEQTRRSSVPEQAEAEVGHYALSLGTTQEEVIPLVTITTTPPVVRSRLQRVGRQGRSLKLTSAGIPALGELGRFLQVLAAADSRLADSLLQDTPGGRIRFVDARGAKPGAVQLASTPEVISKVWNQLSSMARVFFVWKFRFKQMDEFCKTYGRIPRYDTKDEPERTIGVWLHNQRNGMKSGQLEAERRLALLNAHPIVAQRARRWADQSDYWTSKLQELEAFTECNGRLPRQEENAIGSWIWHQGSRFKAGQFSTDQVQGLERIDHAKLLVDCCRLNVTYPWMKAFDELRVHLQAAARLPSKSLRWISLQRRNYRNGHLDQHQVISFSVDCVSGCGTKGVVISKESLILTNFLRWRICTLWFVSSYANLRVGACQPPATPSLDAPRPSEGNLTFRVNQTMGPKFTAEAFAAHRHSFIGEAGRPRRHCIVGHQGCSGTPGVGCLRRRAGPPGQGDMWLAQSEERDRHCAGPPPWAEAMLLLE</sequence>
<dbReference type="Gene3D" id="3.40.50.300">
    <property type="entry name" value="P-loop containing nucleotide triphosphate hydrolases"/>
    <property type="match status" value="2"/>
</dbReference>
<accession>A0A813ILG7</accession>
<dbReference type="GO" id="GO:0003677">
    <property type="term" value="F:DNA binding"/>
    <property type="evidence" value="ECO:0007669"/>
    <property type="project" value="InterPro"/>
</dbReference>
<comment type="caution">
    <text evidence="4">The sequence shown here is derived from an EMBL/GenBank/DDBJ whole genome shotgun (WGS) entry which is preliminary data.</text>
</comment>
<protein>
    <recommendedName>
        <fullName evidence="6">Helicase C-terminal domain-containing protein</fullName>
    </recommendedName>
</protein>
<dbReference type="SMART" id="SM00490">
    <property type="entry name" value="HELICc"/>
    <property type="match status" value="1"/>
</dbReference>
<gene>
    <name evidence="4" type="ORF">PGLA2088_LOCUS9722</name>
</gene>
<dbReference type="SUPFAM" id="SSF52540">
    <property type="entry name" value="P-loop containing nucleoside triphosphate hydrolases"/>
    <property type="match status" value="1"/>
</dbReference>
<dbReference type="Pfam" id="PF00271">
    <property type="entry name" value="Helicase_C"/>
    <property type="match status" value="1"/>
</dbReference>
<evidence type="ECO:0000259" key="2">
    <source>
        <dbReference type="PROSITE" id="PS51192"/>
    </source>
</evidence>
<dbReference type="GO" id="GO:0005524">
    <property type="term" value="F:ATP binding"/>
    <property type="evidence" value="ECO:0007669"/>
    <property type="project" value="InterPro"/>
</dbReference>
<evidence type="ECO:0000313" key="4">
    <source>
        <dbReference type="EMBL" id="CAE8652477.1"/>
    </source>
</evidence>
<feature type="region of interest" description="Disordered" evidence="1">
    <location>
        <begin position="607"/>
        <end position="669"/>
    </location>
</feature>
<dbReference type="InterPro" id="IPR014001">
    <property type="entry name" value="Helicase_ATP-bd"/>
</dbReference>
<feature type="region of interest" description="Disordered" evidence="1">
    <location>
        <begin position="526"/>
        <end position="545"/>
    </location>
</feature>
<dbReference type="Proteomes" id="UP000626109">
    <property type="component" value="Unassembled WGS sequence"/>
</dbReference>
<organism evidence="4 5">
    <name type="scientific">Polarella glacialis</name>
    <name type="common">Dinoflagellate</name>
    <dbReference type="NCBI Taxonomy" id="89957"/>
    <lineage>
        <taxon>Eukaryota</taxon>
        <taxon>Sar</taxon>
        <taxon>Alveolata</taxon>
        <taxon>Dinophyceae</taxon>
        <taxon>Suessiales</taxon>
        <taxon>Suessiaceae</taxon>
        <taxon>Polarella</taxon>
    </lineage>
</organism>
<dbReference type="PROSITE" id="PS51192">
    <property type="entry name" value="HELICASE_ATP_BIND_1"/>
    <property type="match status" value="1"/>
</dbReference>
<evidence type="ECO:0000256" key="1">
    <source>
        <dbReference type="SAM" id="MobiDB-lite"/>
    </source>
</evidence>
<dbReference type="Gene3D" id="6.10.140.530">
    <property type="match status" value="2"/>
</dbReference>
<evidence type="ECO:0000313" key="5">
    <source>
        <dbReference type="Proteomes" id="UP000626109"/>
    </source>
</evidence>
<proteinExistence type="predicted"/>
<reference evidence="4" key="1">
    <citation type="submission" date="2021-02" db="EMBL/GenBank/DDBJ databases">
        <authorList>
            <person name="Dougan E. K."/>
            <person name="Rhodes N."/>
            <person name="Thang M."/>
            <person name="Chan C."/>
        </authorList>
    </citation>
    <scope>NUCLEOTIDE SEQUENCE</scope>
</reference>
<dbReference type="PANTHER" id="PTHR47396">
    <property type="entry name" value="TYPE I RESTRICTION ENZYME ECOKI R PROTEIN"/>
    <property type="match status" value="1"/>
</dbReference>
<dbReference type="InterPro" id="IPR050742">
    <property type="entry name" value="Helicase_Restrict-Modif_Enz"/>
</dbReference>
<feature type="compositionally biased region" description="Low complexity" evidence="1">
    <location>
        <begin position="645"/>
        <end position="658"/>
    </location>
</feature>
<feature type="domain" description="Helicase ATP-binding" evidence="2">
    <location>
        <begin position="225"/>
        <end position="363"/>
    </location>
</feature>
<evidence type="ECO:0008006" key="6">
    <source>
        <dbReference type="Google" id="ProtNLM"/>
    </source>
</evidence>
<feature type="domain" description="Helicase C-terminal" evidence="3">
    <location>
        <begin position="379"/>
        <end position="572"/>
    </location>
</feature>
<dbReference type="PROSITE" id="PS51194">
    <property type="entry name" value="HELICASE_CTER"/>
    <property type="match status" value="1"/>
</dbReference>
<dbReference type="InterPro" id="IPR006935">
    <property type="entry name" value="Helicase/UvrB_N"/>
</dbReference>
<dbReference type="InterPro" id="IPR027417">
    <property type="entry name" value="P-loop_NTPase"/>
</dbReference>
<dbReference type="PANTHER" id="PTHR47396:SF1">
    <property type="entry name" value="ATP-DEPENDENT HELICASE IRC3-RELATED"/>
    <property type="match status" value="1"/>
</dbReference>
<feature type="compositionally biased region" description="Polar residues" evidence="1">
    <location>
        <begin position="583"/>
        <end position="595"/>
    </location>
</feature>
<dbReference type="EMBL" id="CAJNNW010010793">
    <property type="protein sequence ID" value="CAE8652477.1"/>
    <property type="molecule type" value="Genomic_DNA"/>
</dbReference>
<feature type="compositionally biased region" description="Polar residues" evidence="1">
    <location>
        <begin position="622"/>
        <end position="637"/>
    </location>
</feature>
<name>A0A813ILG7_POLGL</name>
<dbReference type="GO" id="GO:0005829">
    <property type="term" value="C:cytosol"/>
    <property type="evidence" value="ECO:0007669"/>
    <property type="project" value="TreeGrafter"/>
</dbReference>
<feature type="compositionally biased region" description="Low complexity" evidence="1">
    <location>
        <begin position="609"/>
        <end position="621"/>
    </location>
</feature>
<evidence type="ECO:0000259" key="3">
    <source>
        <dbReference type="PROSITE" id="PS51194"/>
    </source>
</evidence>
<dbReference type="GO" id="GO:0016787">
    <property type="term" value="F:hydrolase activity"/>
    <property type="evidence" value="ECO:0007669"/>
    <property type="project" value="InterPro"/>
</dbReference>
<dbReference type="InterPro" id="IPR001650">
    <property type="entry name" value="Helicase_C-like"/>
</dbReference>
<feature type="non-terminal residue" evidence="4">
    <location>
        <position position="1196"/>
    </location>
</feature>
<dbReference type="AlphaFoldDB" id="A0A813ILG7"/>
<feature type="region of interest" description="Disordered" evidence="1">
    <location>
        <begin position="567"/>
        <end position="595"/>
    </location>
</feature>